<dbReference type="GO" id="GO:0055070">
    <property type="term" value="P:copper ion homeostasis"/>
    <property type="evidence" value="ECO:0007669"/>
    <property type="project" value="TreeGrafter"/>
</dbReference>
<name>A0A011QJV2_ACCRE</name>
<evidence type="ECO:0000313" key="18">
    <source>
        <dbReference type="Proteomes" id="UP000022141"/>
    </source>
</evidence>
<dbReference type="SFLD" id="SFLDS00003">
    <property type="entry name" value="Haloacid_Dehalogenase"/>
    <property type="match status" value="1"/>
</dbReference>
<dbReference type="SUPFAM" id="SSF81653">
    <property type="entry name" value="Calcium ATPase, transduction domain A"/>
    <property type="match status" value="1"/>
</dbReference>
<keyword evidence="6 15" id="KW-0812">Transmembrane</keyword>
<comment type="caution">
    <text evidence="17">The sequence shown here is derived from an EMBL/GenBank/DDBJ whole genome shotgun (WGS) entry which is preliminary data.</text>
</comment>
<dbReference type="InterPro" id="IPR023298">
    <property type="entry name" value="ATPase_P-typ_TM_dom_sf"/>
</dbReference>
<dbReference type="GO" id="GO:0005507">
    <property type="term" value="F:copper ion binding"/>
    <property type="evidence" value="ECO:0007669"/>
    <property type="project" value="TreeGrafter"/>
</dbReference>
<dbReference type="EMBL" id="JEMY01000017">
    <property type="protein sequence ID" value="EXI89310.1"/>
    <property type="molecule type" value="Genomic_DNA"/>
</dbReference>
<dbReference type="SFLD" id="SFLDF00027">
    <property type="entry name" value="p-type_atpase"/>
    <property type="match status" value="1"/>
</dbReference>
<dbReference type="SUPFAM" id="SSF55008">
    <property type="entry name" value="HMA, heavy metal-associated domain"/>
    <property type="match status" value="1"/>
</dbReference>
<dbReference type="Pfam" id="PF00702">
    <property type="entry name" value="Hydrolase"/>
    <property type="match status" value="1"/>
</dbReference>
<evidence type="ECO:0000256" key="9">
    <source>
        <dbReference type="ARBA" id="ARBA00022840"/>
    </source>
</evidence>
<dbReference type="Gene3D" id="1.20.1110.10">
    <property type="entry name" value="Calcium-transporting ATPase, transmembrane domain"/>
    <property type="match status" value="1"/>
</dbReference>
<dbReference type="eggNOG" id="COG2608">
    <property type="taxonomic scope" value="Bacteria"/>
</dbReference>
<dbReference type="InterPro" id="IPR001757">
    <property type="entry name" value="P_typ_ATPase"/>
</dbReference>
<dbReference type="NCBIfam" id="TIGR01494">
    <property type="entry name" value="ATPase_P-type"/>
    <property type="match status" value="1"/>
</dbReference>
<feature type="transmembrane region" description="Helical" evidence="15">
    <location>
        <begin position="271"/>
        <end position="293"/>
    </location>
</feature>
<evidence type="ECO:0000256" key="10">
    <source>
        <dbReference type="ARBA" id="ARBA00022842"/>
    </source>
</evidence>
<dbReference type="InterPro" id="IPR023299">
    <property type="entry name" value="ATPase_P-typ_cyto_dom_N"/>
</dbReference>
<evidence type="ECO:0000256" key="7">
    <source>
        <dbReference type="ARBA" id="ARBA00022723"/>
    </source>
</evidence>
<dbReference type="Proteomes" id="UP000022141">
    <property type="component" value="Unassembled WGS sequence"/>
</dbReference>
<evidence type="ECO:0000256" key="3">
    <source>
        <dbReference type="ARBA" id="ARBA00022448"/>
    </source>
</evidence>
<keyword evidence="13" id="KW-0406">Ion transport</keyword>
<dbReference type="Pfam" id="PF00122">
    <property type="entry name" value="E1-E2_ATPase"/>
    <property type="match status" value="1"/>
</dbReference>
<dbReference type="Gene3D" id="3.30.70.100">
    <property type="match status" value="1"/>
</dbReference>
<organism evidence="17 18">
    <name type="scientific">Accumulibacter regalis</name>
    <dbReference type="NCBI Taxonomy" id="522306"/>
    <lineage>
        <taxon>Bacteria</taxon>
        <taxon>Pseudomonadati</taxon>
        <taxon>Pseudomonadota</taxon>
        <taxon>Betaproteobacteria</taxon>
        <taxon>Candidatus Accumulibacter</taxon>
    </lineage>
</organism>
<evidence type="ECO:0000256" key="6">
    <source>
        <dbReference type="ARBA" id="ARBA00022692"/>
    </source>
</evidence>
<dbReference type="SUPFAM" id="SSF56784">
    <property type="entry name" value="HAD-like"/>
    <property type="match status" value="1"/>
</dbReference>
<dbReference type="FunFam" id="2.70.150.10:FF:000002">
    <property type="entry name" value="Copper-transporting ATPase 1, putative"/>
    <property type="match status" value="1"/>
</dbReference>
<keyword evidence="9 15" id="KW-0067">ATP-binding</keyword>
<dbReference type="GO" id="GO:0005886">
    <property type="term" value="C:plasma membrane"/>
    <property type="evidence" value="ECO:0007669"/>
    <property type="project" value="UniProtKB-SubCell"/>
</dbReference>
<evidence type="ECO:0000259" key="16">
    <source>
        <dbReference type="PROSITE" id="PS50846"/>
    </source>
</evidence>
<dbReference type="Gene3D" id="3.40.1110.10">
    <property type="entry name" value="Calcium-transporting ATPase, cytoplasmic domain N"/>
    <property type="match status" value="1"/>
</dbReference>
<evidence type="ECO:0000256" key="8">
    <source>
        <dbReference type="ARBA" id="ARBA00022741"/>
    </source>
</evidence>
<evidence type="ECO:0000256" key="14">
    <source>
        <dbReference type="ARBA" id="ARBA00023136"/>
    </source>
</evidence>
<comment type="subcellular location">
    <subcellularLocation>
        <location evidence="1">Cell membrane</location>
        <topology evidence="1">Multi-pass membrane protein</topology>
    </subcellularLocation>
</comment>
<dbReference type="Gene3D" id="3.40.50.1000">
    <property type="entry name" value="HAD superfamily/HAD-like"/>
    <property type="match status" value="1"/>
</dbReference>
<dbReference type="CDD" id="cd00371">
    <property type="entry name" value="HMA"/>
    <property type="match status" value="1"/>
</dbReference>
<dbReference type="EC" id="3.6.3.-" evidence="17"/>
<dbReference type="Gene3D" id="2.70.150.10">
    <property type="entry name" value="Calcium-transporting ATPase, cytoplasmic transduction domain A"/>
    <property type="match status" value="1"/>
</dbReference>
<evidence type="ECO:0000256" key="4">
    <source>
        <dbReference type="ARBA" id="ARBA00022475"/>
    </source>
</evidence>
<dbReference type="GO" id="GO:0005524">
    <property type="term" value="F:ATP binding"/>
    <property type="evidence" value="ECO:0007669"/>
    <property type="project" value="UniProtKB-UniRule"/>
</dbReference>
<reference evidence="17" key="1">
    <citation type="submission" date="2014-02" db="EMBL/GenBank/DDBJ databases">
        <title>Expanding our view of genomic diversity in Candidatus Accumulibacter clades.</title>
        <authorList>
            <person name="Skennerton C.T."/>
            <person name="Barr J.J."/>
            <person name="Slater F.R."/>
            <person name="Bond P.L."/>
            <person name="Tyson G.W."/>
        </authorList>
    </citation>
    <scope>NUCLEOTIDE SEQUENCE [LARGE SCALE GENOMIC DNA]</scope>
</reference>
<dbReference type="AlphaFoldDB" id="A0A011QJV2"/>
<dbReference type="STRING" id="1454004.AW11_01634"/>
<keyword evidence="11" id="KW-1278">Translocase</keyword>
<dbReference type="InterPro" id="IPR059000">
    <property type="entry name" value="ATPase_P-type_domA"/>
</dbReference>
<dbReference type="PROSITE" id="PS01229">
    <property type="entry name" value="COF_2"/>
    <property type="match status" value="1"/>
</dbReference>
<dbReference type="PANTHER" id="PTHR43520:SF5">
    <property type="entry name" value="CATION-TRANSPORTING P-TYPE ATPASE-RELATED"/>
    <property type="match status" value="1"/>
</dbReference>
<protein>
    <submittedName>
        <fullName evidence="17">Copper-importing P-type ATPase A</fullName>
        <ecNumber evidence="17">3.6.3.-</ecNumber>
    </submittedName>
</protein>
<gene>
    <name evidence="17" type="primary">copA_1</name>
    <name evidence="17" type="ORF">AW11_01634</name>
</gene>
<dbReference type="InterPro" id="IPR008250">
    <property type="entry name" value="ATPase_P-typ_transduc_dom_A_sf"/>
</dbReference>
<dbReference type="InterPro" id="IPR036412">
    <property type="entry name" value="HAD-like_sf"/>
</dbReference>
<dbReference type="NCBIfam" id="TIGR01525">
    <property type="entry name" value="ATPase-IB_hvy"/>
    <property type="match status" value="1"/>
</dbReference>
<evidence type="ECO:0000256" key="13">
    <source>
        <dbReference type="ARBA" id="ARBA00023065"/>
    </source>
</evidence>
<dbReference type="InterPro" id="IPR023214">
    <property type="entry name" value="HAD_sf"/>
</dbReference>
<feature type="transmembrane region" description="Helical" evidence="15">
    <location>
        <begin position="238"/>
        <end position="259"/>
    </location>
</feature>
<dbReference type="PANTHER" id="PTHR43520">
    <property type="entry name" value="ATP7, ISOFORM B"/>
    <property type="match status" value="1"/>
</dbReference>
<keyword evidence="3" id="KW-0813">Transport</keyword>
<evidence type="ECO:0000256" key="12">
    <source>
        <dbReference type="ARBA" id="ARBA00022989"/>
    </source>
</evidence>
<evidence type="ECO:0000256" key="5">
    <source>
        <dbReference type="ARBA" id="ARBA00022553"/>
    </source>
</evidence>
<dbReference type="GO" id="GO:0016887">
    <property type="term" value="F:ATP hydrolysis activity"/>
    <property type="evidence" value="ECO:0007669"/>
    <property type="project" value="InterPro"/>
</dbReference>
<evidence type="ECO:0000256" key="1">
    <source>
        <dbReference type="ARBA" id="ARBA00004651"/>
    </source>
</evidence>
<dbReference type="eggNOG" id="COG2217">
    <property type="taxonomic scope" value="Bacteria"/>
</dbReference>
<keyword evidence="4 15" id="KW-1003">Cell membrane</keyword>
<evidence type="ECO:0000256" key="11">
    <source>
        <dbReference type="ARBA" id="ARBA00022967"/>
    </source>
</evidence>
<evidence type="ECO:0000256" key="15">
    <source>
        <dbReference type="RuleBase" id="RU362081"/>
    </source>
</evidence>
<sequence>MRAPGGVLFLSLAVMNNSNCYHCGQPVPVGVDLEVGIDGQPRAMCCGGCQAVAQAIVGNGLAEYYRNRDQLPDSPREALPSVVDGLQIYDHPDFQKGFVRVLAAAGEAGRDGVGGSEREASLILEGITCSACIWLNEQHLSRLAGVTAVDINYATRRARIRWDDQRIKLSDILAAIAAIGYHAHPYDPAKSEELAGKERRSALWRVFVAGFGMMQVMMYALPLYLAGDGEMTADIEQLLRWASLLLTTPVVFYSAAPFFRNSWRDLRLRRVGMDVPVALGVGAAFAASVWATLTASGEVYFDSVTMFVFFLLSGRFLEMSARQRAVSVTEALARLMPAVAGRIAGYPEKREVEQVMAADLQPGDVILVRPGETIPADGRVIEGASSTDEALLTGESAPVRKGPGLVVTGGAVNVESPLLVEVLQVGEGTRLSAIVRLMERAAAEKPRIVELADRIASRFIVSLLLVAAAVAAVWWTIDPAQVLWITVSVLVVTCPCALSLATPVALTVASGAMARAGLLVTRSHAVETLARASHFVFDKTGTLTSGRMRLLEVMPLNDRSSAFCLALAAVLEQASEHPIGAALRAASSGQAVPVVDAPSNEPGRGISARYAGCRVRLGQPDYVLALHGEPLPPSADALLAGGDTVVALGDESGWMALFRLGDELRPEAAAMVAALQAQGRQVILLSGDAAPAVQRVAQALAIDEVVAGASPQAKHDFVRQLQDSGAVVAMIGDGVNDAPVLAQAQVSVAMGGGAQLARTQADLVLLSENLDHLRRGVLVARRSLAVIRQNLLWSFAYNAVALPLAMGGYITPWMAGIGMSGSSLLVVLNSMRLQQVAAR</sequence>
<dbReference type="SUPFAM" id="SSF81665">
    <property type="entry name" value="Calcium ATPase, transmembrane domain M"/>
    <property type="match status" value="1"/>
</dbReference>
<dbReference type="Pfam" id="PF12156">
    <property type="entry name" value="ATPase-cat_bd"/>
    <property type="match status" value="1"/>
</dbReference>
<dbReference type="GO" id="GO:0043682">
    <property type="term" value="F:P-type divalent copper transporter activity"/>
    <property type="evidence" value="ECO:0007669"/>
    <property type="project" value="TreeGrafter"/>
</dbReference>
<proteinExistence type="inferred from homology"/>
<keyword evidence="12 15" id="KW-1133">Transmembrane helix</keyword>
<dbReference type="InterPro" id="IPR044492">
    <property type="entry name" value="P_typ_ATPase_HD_dom"/>
</dbReference>
<dbReference type="InterPro" id="IPR021993">
    <property type="entry name" value="ATPase-cat-bd"/>
</dbReference>
<dbReference type="InterPro" id="IPR036163">
    <property type="entry name" value="HMA_dom_sf"/>
</dbReference>
<feature type="transmembrane region" description="Helical" evidence="15">
    <location>
        <begin position="791"/>
        <end position="810"/>
    </location>
</feature>
<dbReference type="SFLD" id="SFLDG00002">
    <property type="entry name" value="C1.7:_P-type_atpase_like"/>
    <property type="match status" value="1"/>
</dbReference>
<keyword evidence="14 15" id="KW-0472">Membrane</keyword>
<dbReference type="PATRIC" id="fig|1454004.3.peg.1682"/>
<dbReference type="NCBIfam" id="TIGR01511">
    <property type="entry name" value="ATPase-IB1_Cu"/>
    <property type="match status" value="1"/>
</dbReference>
<keyword evidence="18" id="KW-1185">Reference proteome</keyword>
<feature type="transmembrane region" description="Helical" evidence="15">
    <location>
        <begin position="483"/>
        <end position="509"/>
    </location>
</feature>
<dbReference type="PROSITE" id="PS50846">
    <property type="entry name" value="HMA_2"/>
    <property type="match status" value="1"/>
</dbReference>
<keyword evidence="8 15" id="KW-0547">Nucleotide-binding</keyword>
<accession>A0A011QJV2</accession>
<dbReference type="PRINTS" id="PR00119">
    <property type="entry name" value="CATATPASE"/>
</dbReference>
<comment type="similarity">
    <text evidence="2 15">Belongs to the cation transport ATPase (P-type) (TC 3.A.3) family. Type IB subfamily.</text>
</comment>
<feature type="transmembrane region" description="Helical" evidence="15">
    <location>
        <begin position="455"/>
        <end position="477"/>
    </location>
</feature>
<keyword evidence="5" id="KW-0597">Phosphoprotein</keyword>
<dbReference type="PROSITE" id="PS00154">
    <property type="entry name" value="ATPASE_E1_E2"/>
    <property type="match status" value="1"/>
</dbReference>
<feature type="domain" description="HMA" evidence="16">
    <location>
        <begin position="118"/>
        <end position="184"/>
    </location>
</feature>
<dbReference type="Pfam" id="PF00403">
    <property type="entry name" value="HMA"/>
    <property type="match status" value="1"/>
</dbReference>
<keyword evidence="10" id="KW-0460">Magnesium</keyword>
<keyword evidence="17" id="KW-0378">Hydrolase</keyword>
<feature type="transmembrane region" description="Helical" evidence="15">
    <location>
        <begin position="299"/>
        <end position="317"/>
    </location>
</feature>
<dbReference type="InterPro" id="IPR018303">
    <property type="entry name" value="ATPase_P-typ_P_site"/>
</dbReference>
<keyword evidence="7 15" id="KW-0479">Metal-binding</keyword>
<dbReference type="InterPro" id="IPR027256">
    <property type="entry name" value="P-typ_ATPase_IB"/>
</dbReference>
<evidence type="ECO:0000256" key="2">
    <source>
        <dbReference type="ARBA" id="ARBA00006024"/>
    </source>
</evidence>
<dbReference type="CDD" id="cd02079">
    <property type="entry name" value="P-type_ATPase_HM"/>
    <property type="match status" value="1"/>
</dbReference>
<dbReference type="InterPro" id="IPR006121">
    <property type="entry name" value="HMA_dom"/>
</dbReference>
<evidence type="ECO:0000313" key="17">
    <source>
        <dbReference type="EMBL" id="EXI89310.1"/>
    </source>
</evidence>
<feature type="transmembrane region" description="Helical" evidence="15">
    <location>
        <begin position="202"/>
        <end position="226"/>
    </location>
</feature>